<evidence type="ECO:0000313" key="2">
    <source>
        <dbReference type="Proteomes" id="UP001372338"/>
    </source>
</evidence>
<dbReference type="AlphaFoldDB" id="A0AAN9FZP1"/>
<keyword evidence="2" id="KW-1185">Reference proteome</keyword>
<proteinExistence type="predicted"/>
<evidence type="ECO:0000313" key="1">
    <source>
        <dbReference type="EMBL" id="KAK7281568.1"/>
    </source>
</evidence>
<reference evidence="1 2" key="1">
    <citation type="submission" date="2024-01" db="EMBL/GenBank/DDBJ databases">
        <title>The genomes of 5 underutilized Papilionoideae crops provide insights into root nodulation and disease resistanc.</title>
        <authorList>
            <person name="Yuan L."/>
        </authorList>
    </citation>
    <scope>NUCLEOTIDE SEQUENCE [LARGE SCALE GENOMIC DNA]</scope>
    <source>
        <strain evidence="1">ZHUSHIDOU_FW_LH</strain>
        <tissue evidence="1">Leaf</tissue>
    </source>
</reference>
<protein>
    <submittedName>
        <fullName evidence="1">Uncharacterized protein</fullName>
    </submittedName>
</protein>
<name>A0AAN9FZP1_CROPI</name>
<comment type="caution">
    <text evidence="1">The sequence shown here is derived from an EMBL/GenBank/DDBJ whole genome shotgun (WGS) entry which is preliminary data.</text>
</comment>
<dbReference type="EMBL" id="JAYWIO010000002">
    <property type="protein sequence ID" value="KAK7281568.1"/>
    <property type="molecule type" value="Genomic_DNA"/>
</dbReference>
<sequence length="85" mass="9474">MASSSFVSLHEFKECCPPPAAAGGVVFDEGVSDDEDVCFCVPFPWLLQYHGERLGKPDLTETQLWDYFREDLKNTDFQLGKAGSP</sequence>
<dbReference type="Proteomes" id="UP001372338">
    <property type="component" value="Unassembled WGS sequence"/>
</dbReference>
<gene>
    <name evidence="1" type="ORF">RIF29_09675</name>
</gene>
<accession>A0AAN9FZP1</accession>
<organism evidence="1 2">
    <name type="scientific">Crotalaria pallida</name>
    <name type="common">Smooth rattlebox</name>
    <name type="synonym">Crotalaria striata</name>
    <dbReference type="NCBI Taxonomy" id="3830"/>
    <lineage>
        <taxon>Eukaryota</taxon>
        <taxon>Viridiplantae</taxon>
        <taxon>Streptophyta</taxon>
        <taxon>Embryophyta</taxon>
        <taxon>Tracheophyta</taxon>
        <taxon>Spermatophyta</taxon>
        <taxon>Magnoliopsida</taxon>
        <taxon>eudicotyledons</taxon>
        <taxon>Gunneridae</taxon>
        <taxon>Pentapetalae</taxon>
        <taxon>rosids</taxon>
        <taxon>fabids</taxon>
        <taxon>Fabales</taxon>
        <taxon>Fabaceae</taxon>
        <taxon>Papilionoideae</taxon>
        <taxon>50 kb inversion clade</taxon>
        <taxon>genistoids sensu lato</taxon>
        <taxon>core genistoids</taxon>
        <taxon>Crotalarieae</taxon>
        <taxon>Crotalaria</taxon>
    </lineage>
</organism>